<comment type="similarity">
    <text evidence="1">In the C-terminal section; belongs to the transposase 35 family.</text>
</comment>
<gene>
    <name evidence="7" type="ORF">LCGC14_0195010</name>
</gene>
<keyword evidence="4" id="KW-0233">DNA recombination</keyword>
<evidence type="ECO:0000256" key="3">
    <source>
        <dbReference type="ARBA" id="ARBA00023125"/>
    </source>
</evidence>
<dbReference type="EMBL" id="LAZR01000084">
    <property type="protein sequence ID" value="KKN93668.1"/>
    <property type="molecule type" value="Genomic_DNA"/>
</dbReference>
<accession>A0A0F9XN92</accession>
<evidence type="ECO:0000256" key="1">
    <source>
        <dbReference type="ARBA" id="ARBA00008761"/>
    </source>
</evidence>
<dbReference type="InterPro" id="IPR001959">
    <property type="entry name" value="Transposase"/>
</dbReference>
<evidence type="ECO:0000259" key="6">
    <source>
        <dbReference type="Pfam" id="PF07282"/>
    </source>
</evidence>
<comment type="caution">
    <text evidence="7">The sequence shown here is derived from an EMBL/GenBank/DDBJ whole genome shotgun (WGS) entry which is preliminary data.</text>
</comment>
<dbReference type="GO" id="GO:0032196">
    <property type="term" value="P:transposition"/>
    <property type="evidence" value="ECO:0007669"/>
    <property type="project" value="UniProtKB-KW"/>
</dbReference>
<dbReference type="Pfam" id="PF07282">
    <property type="entry name" value="Cas12f1-like_TNB"/>
    <property type="match status" value="1"/>
</dbReference>
<reference evidence="7" key="1">
    <citation type="journal article" date="2015" name="Nature">
        <title>Complex archaea that bridge the gap between prokaryotes and eukaryotes.</title>
        <authorList>
            <person name="Spang A."/>
            <person name="Saw J.H."/>
            <person name="Jorgensen S.L."/>
            <person name="Zaremba-Niedzwiedzka K."/>
            <person name="Martijn J."/>
            <person name="Lind A.E."/>
            <person name="van Eijk R."/>
            <person name="Schleper C."/>
            <person name="Guy L."/>
            <person name="Ettema T.J."/>
        </authorList>
    </citation>
    <scope>NUCLEOTIDE SEQUENCE</scope>
</reference>
<evidence type="ECO:0000259" key="5">
    <source>
        <dbReference type="Pfam" id="PF01385"/>
    </source>
</evidence>
<keyword evidence="2" id="KW-0815">Transposition</keyword>
<protein>
    <recommendedName>
        <fullName evidence="8">Transposase IS891/IS1136/IS1341 domain-containing protein</fullName>
    </recommendedName>
</protein>
<dbReference type="InterPro" id="IPR010095">
    <property type="entry name" value="Cas12f1-like_TNB"/>
</dbReference>
<dbReference type="GO" id="GO:0003677">
    <property type="term" value="F:DNA binding"/>
    <property type="evidence" value="ECO:0007669"/>
    <property type="project" value="UniProtKB-KW"/>
</dbReference>
<evidence type="ECO:0000256" key="2">
    <source>
        <dbReference type="ARBA" id="ARBA00022578"/>
    </source>
</evidence>
<name>A0A0F9XN92_9ZZZZ</name>
<dbReference type="GO" id="GO:0006310">
    <property type="term" value="P:DNA recombination"/>
    <property type="evidence" value="ECO:0007669"/>
    <property type="project" value="UniProtKB-KW"/>
</dbReference>
<dbReference type="Pfam" id="PF01385">
    <property type="entry name" value="OrfB_IS605"/>
    <property type="match status" value="1"/>
</dbReference>
<evidence type="ECO:0000256" key="4">
    <source>
        <dbReference type="ARBA" id="ARBA00023172"/>
    </source>
</evidence>
<evidence type="ECO:0008006" key="8">
    <source>
        <dbReference type="Google" id="ProtNLM"/>
    </source>
</evidence>
<keyword evidence="3" id="KW-0238">DNA-binding</keyword>
<feature type="domain" description="Cas12f1-like TNB" evidence="6">
    <location>
        <begin position="316"/>
        <end position="387"/>
    </location>
</feature>
<dbReference type="AlphaFoldDB" id="A0A0F9XN92"/>
<feature type="domain" description="Probable transposase IS891/IS1136/IS1341" evidence="5">
    <location>
        <begin position="195"/>
        <end position="294"/>
    </location>
</feature>
<evidence type="ECO:0000313" key="7">
    <source>
        <dbReference type="EMBL" id="KKN93668.1"/>
    </source>
</evidence>
<sequence length="455" mass="52648">MLITQKDHLRLSKKEFEIIDRLCGYSKNLFNVTLYEVRKHYKNTEKHLKYKDAYHIVKSNENYKLLLSSCAQQTMKIVDRSYNGFFGLLKIDQNITVNPPKFLPKNGKFACVFPQTGFRIKGKKLLIGLSKTFRKVHQILAKDLEFIIPRNLRSVDSRQIKEIRIIPRLSGKYYDIEYIYKIKKKSMELELDSYQYLAIDLGLNNFATTIDTTNGTSEIIDGRYIKSINQWYNKEKARLQSIKDKQKIKFLTNREALMLQNRDNKINEFLNLSVNHIIKHCLNNKIGNLVLGDFHGIKQKIRLGKKTNQNFVQIPFFKFKQKLKSKCELHGIKYYIQEESYTSKCDALALEPIEKQVSYLGKRIKRGLFKSSTGVLLNADTNGVLNILRKVAGDSSIQGIISRGLVNRPRRIRLAFHTNIENDLQTSSVLNCSVVAKVSNPLKTIYKPRPSGRGS</sequence>
<organism evidence="7">
    <name type="scientific">marine sediment metagenome</name>
    <dbReference type="NCBI Taxonomy" id="412755"/>
    <lineage>
        <taxon>unclassified sequences</taxon>
        <taxon>metagenomes</taxon>
        <taxon>ecological metagenomes</taxon>
    </lineage>
</organism>
<dbReference type="NCBIfam" id="TIGR01766">
    <property type="entry name" value="IS200/IS605 family accessory protein TnpB-like domain"/>
    <property type="match status" value="1"/>
</dbReference>
<dbReference type="NCBIfam" id="NF040570">
    <property type="entry name" value="guided_TnpB"/>
    <property type="match status" value="1"/>
</dbReference>
<proteinExistence type="inferred from homology"/>